<dbReference type="RefSeq" id="WP_138367400.1">
    <property type="nucleotide sequence ID" value="NZ_VCEJ01000005.1"/>
</dbReference>
<dbReference type="Proteomes" id="UP000306402">
    <property type="component" value="Unassembled WGS sequence"/>
</dbReference>
<gene>
    <name evidence="2" type="ORF">FEN17_21260</name>
</gene>
<dbReference type="Pfam" id="PF07883">
    <property type="entry name" value="Cupin_2"/>
    <property type="match status" value="1"/>
</dbReference>
<protein>
    <submittedName>
        <fullName evidence="2">Cupin domain-containing protein</fullName>
    </submittedName>
</protein>
<evidence type="ECO:0000259" key="1">
    <source>
        <dbReference type="Pfam" id="PF07883"/>
    </source>
</evidence>
<dbReference type="InterPro" id="IPR025499">
    <property type="entry name" value="KdgF"/>
</dbReference>
<dbReference type="PANTHER" id="PTHR40112:SF1">
    <property type="entry name" value="H2HPP ISOMERASE"/>
    <property type="match status" value="1"/>
</dbReference>
<dbReference type="SUPFAM" id="SSF51182">
    <property type="entry name" value="RmlC-like cupins"/>
    <property type="match status" value="1"/>
</dbReference>
<dbReference type="AlphaFoldDB" id="A0A5R9KSK2"/>
<reference evidence="2 3" key="1">
    <citation type="submission" date="2019-05" db="EMBL/GenBank/DDBJ databases">
        <authorList>
            <person name="Qu J.-H."/>
        </authorList>
    </citation>
    <scope>NUCLEOTIDE SEQUENCE [LARGE SCALE GENOMIC DNA]</scope>
    <source>
        <strain evidence="2 3">T17</strain>
    </source>
</reference>
<evidence type="ECO:0000313" key="3">
    <source>
        <dbReference type="Proteomes" id="UP000306402"/>
    </source>
</evidence>
<sequence>MDDREAEQFIYDTDISWEDLGGGLRRKVMGYDENIMMVKVEFEQGGVGTLHSHFHTQMSYVESGEFEIIIGEVRKTLKKGDAYHIPPNIEHGALCLQAGTLVDIFTPMREDFVK</sequence>
<proteinExistence type="predicted"/>
<dbReference type="InterPro" id="IPR052535">
    <property type="entry name" value="Bacilysin_H2HPP_isomerase"/>
</dbReference>
<dbReference type="PIRSF" id="PIRSF029883">
    <property type="entry name" value="KdgF"/>
    <property type="match status" value="1"/>
</dbReference>
<keyword evidence="3" id="KW-1185">Reference proteome</keyword>
<feature type="domain" description="Cupin type-2" evidence="1">
    <location>
        <begin position="40"/>
        <end position="93"/>
    </location>
</feature>
<dbReference type="PANTHER" id="PTHR40112">
    <property type="entry name" value="H2HPP ISOMERASE"/>
    <property type="match status" value="1"/>
</dbReference>
<dbReference type="CDD" id="cd02238">
    <property type="entry name" value="cupin_KdgF"/>
    <property type="match status" value="1"/>
</dbReference>
<dbReference type="OrthoDB" id="9811153at2"/>
<dbReference type="InterPro" id="IPR013096">
    <property type="entry name" value="Cupin_2"/>
</dbReference>
<accession>A0A5R9KSK2</accession>
<comment type="caution">
    <text evidence="2">The sequence shown here is derived from an EMBL/GenBank/DDBJ whole genome shotgun (WGS) entry which is preliminary data.</text>
</comment>
<dbReference type="InterPro" id="IPR014710">
    <property type="entry name" value="RmlC-like_jellyroll"/>
</dbReference>
<organism evidence="2 3">
    <name type="scientific">Dyadobacter luticola</name>
    <dbReference type="NCBI Taxonomy" id="1979387"/>
    <lineage>
        <taxon>Bacteria</taxon>
        <taxon>Pseudomonadati</taxon>
        <taxon>Bacteroidota</taxon>
        <taxon>Cytophagia</taxon>
        <taxon>Cytophagales</taxon>
        <taxon>Spirosomataceae</taxon>
        <taxon>Dyadobacter</taxon>
    </lineage>
</organism>
<dbReference type="InterPro" id="IPR011051">
    <property type="entry name" value="RmlC_Cupin_sf"/>
</dbReference>
<dbReference type="EMBL" id="VCEJ01000005">
    <property type="protein sequence ID" value="TLU99109.1"/>
    <property type="molecule type" value="Genomic_DNA"/>
</dbReference>
<dbReference type="Gene3D" id="2.60.120.10">
    <property type="entry name" value="Jelly Rolls"/>
    <property type="match status" value="1"/>
</dbReference>
<evidence type="ECO:0000313" key="2">
    <source>
        <dbReference type="EMBL" id="TLU99109.1"/>
    </source>
</evidence>
<name>A0A5R9KSK2_9BACT</name>